<feature type="compositionally biased region" description="Basic residues" evidence="1">
    <location>
        <begin position="108"/>
        <end position="119"/>
    </location>
</feature>
<dbReference type="EMBL" id="AGSI01000014">
    <property type="protein sequence ID" value="EIE20774.1"/>
    <property type="molecule type" value="Genomic_DNA"/>
</dbReference>
<reference evidence="2 3" key="1">
    <citation type="journal article" date="2012" name="Genome Biol.">
        <title>The genome of the polar eukaryotic microalga coccomyxa subellipsoidea reveals traits of cold adaptation.</title>
        <authorList>
            <person name="Blanc G."/>
            <person name="Agarkova I."/>
            <person name="Grimwood J."/>
            <person name="Kuo A."/>
            <person name="Brueggeman A."/>
            <person name="Dunigan D."/>
            <person name="Gurnon J."/>
            <person name="Ladunga I."/>
            <person name="Lindquist E."/>
            <person name="Lucas S."/>
            <person name="Pangilinan J."/>
            <person name="Proschold T."/>
            <person name="Salamov A."/>
            <person name="Schmutz J."/>
            <person name="Weeks D."/>
            <person name="Yamada T."/>
            <person name="Claverie J.M."/>
            <person name="Grigoriev I."/>
            <person name="Van Etten J."/>
            <person name="Lomsadze A."/>
            <person name="Borodovsky M."/>
        </authorList>
    </citation>
    <scope>NUCLEOTIDE SEQUENCE [LARGE SCALE GENOMIC DNA]</scope>
    <source>
        <strain evidence="2 3">C-169</strain>
    </source>
</reference>
<dbReference type="GeneID" id="17038753"/>
<feature type="region of interest" description="Disordered" evidence="1">
    <location>
        <begin position="61"/>
        <end position="170"/>
    </location>
</feature>
<accession>I0YQV5</accession>
<dbReference type="Proteomes" id="UP000007264">
    <property type="component" value="Unassembled WGS sequence"/>
</dbReference>
<name>I0YQV5_COCSC</name>
<keyword evidence="3" id="KW-1185">Reference proteome</keyword>
<comment type="caution">
    <text evidence="2">The sequence shown here is derived from an EMBL/GenBank/DDBJ whole genome shotgun (WGS) entry which is preliminary data.</text>
</comment>
<gene>
    <name evidence="2" type="ORF">COCSUDRAFT_48404</name>
</gene>
<dbReference type="RefSeq" id="XP_005645318.1">
    <property type="nucleotide sequence ID" value="XM_005645261.1"/>
</dbReference>
<dbReference type="AlphaFoldDB" id="I0YQV5"/>
<evidence type="ECO:0000256" key="1">
    <source>
        <dbReference type="SAM" id="MobiDB-lite"/>
    </source>
</evidence>
<organism evidence="2 3">
    <name type="scientific">Coccomyxa subellipsoidea (strain C-169)</name>
    <name type="common">Green microalga</name>
    <dbReference type="NCBI Taxonomy" id="574566"/>
    <lineage>
        <taxon>Eukaryota</taxon>
        <taxon>Viridiplantae</taxon>
        <taxon>Chlorophyta</taxon>
        <taxon>core chlorophytes</taxon>
        <taxon>Trebouxiophyceae</taxon>
        <taxon>Trebouxiophyceae incertae sedis</taxon>
        <taxon>Coccomyxaceae</taxon>
        <taxon>Coccomyxa</taxon>
        <taxon>Coccomyxa subellipsoidea</taxon>
    </lineage>
</organism>
<evidence type="ECO:0000313" key="3">
    <source>
        <dbReference type="Proteomes" id="UP000007264"/>
    </source>
</evidence>
<protein>
    <submittedName>
        <fullName evidence="2">Uncharacterized protein</fullName>
    </submittedName>
</protein>
<sequence length="170" mass="19019">MVHHTLVQTILEFGYGETVGEDIVLETFQAYLRGKDKNESQVSAADFGEFFEYFLQKHERRIPSDTDDEADPEPQVWHQPEESEEDAEADSVGGSLEDSSASEGQFHACRRERSGHRRRILDEPDDIESFEDEDDLSAVGIEVVQPPKKKAATGSTGQGNITSFFGKLPL</sequence>
<feature type="compositionally biased region" description="Polar residues" evidence="1">
    <location>
        <begin position="153"/>
        <end position="163"/>
    </location>
</feature>
<evidence type="ECO:0000313" key="2">
    <source>
        <dbReference type="EMBL" id="EIE20774.1"/>
    </source>
</evidence>
<dbReference type="KEGG" id="csl:COCSUDRAFT_48404"/>
<feature type="compositionally biased region" description="Acidic residues" evidence="1">
    <location>
        <begin position="123"/>
        <end position="136"/>
    </location>
</feature>
<proteinExistence type="predicted"/>
<feature type="non-terminal residue" evidence="2">
    <location>
        <position position="170"/>
    </location>
</feature>